<dbReference type="PATRIC" id="fig|29343.3.peg.424"/>
<dbReference type="Gene3D" id="2.40.50.140">
    <property type="entry name" value="Nucleic acid-binding proteins"/>
    <property type="match status" value="1"/>
</dbReference>
<keyword evidence="2 5" id="KW-0812">Transmembrane</keyword>
<dbReference type="STRING" id="29343.CCDG5_0408"/>
<evidence type="ECO:0000256" key="1">
    <source>
        <dbReference type="ARBA" id="ARBA00004141"/>
    </source>
</evidence>
<dbReference type="Pfam" id="PF01957">
    <property type="entry name" value="NfeD"/>
    <property type="match status" value="1"/>
</dbReference>
<evidence type="ECO:0000259" key="6">
    <source>
        <dbReference type="Pfam" id="PF01957"/>
    </source>
</evidence>
<feature type="transmembrane region" description="Helical" evidence="5">
    <location>
        <begin position="12"/>
        <end position="31"/>
    </location>
</feature>
<feature type="domain" description="NfeD-like C-terminal" evidence="6">
    <location>
        <begin position="117"/>
        <end position="176"/>
    </location>
</feature>
<dbReference type="HOGENOM" id="CLU_116732_2_1_9"/>
<dbReference type="Proteomes" id="UP000032431">
    <property type="component" value="Chromosome I"/>
</dbReference>
<accession>A0A078KIY2</accession>
<reference evidence="8" key="1">
    <citation type="submission" date="2014-07" db="EMBL/GenBank/DDBJ databases">
        <authorList>
            <person name="Wibberg D."/>
        </authorList>
    </citation>
    <scope>NUCLEOTIDE SEQUENCE [LARGE SCALE GENOMIC DNA]</scope>
    <source>
        <strain evidence="8">DG5</strain>
    </source>
</reference>
<gene>
    <name evidence="7" type="ORF">CCDG5_0408</name>
</gene>
<feature type="transmembrane region" description="Helical" evidence="5">
    <location>
        <begin position="37"/>
        <end position="56"/>
    </location>
</feature>
<comment type="subcellular location">
    <subcellularLocation>
        <location evidence="1">Membrane</location>
        <topology evidence="1">Multi-pass membrane protein</topology>
    </subcellularLocation>
</comment>
<dbReference type="InterPro" id="IPR012340">
    <property type="entry name" value="NA-bd_OB-fold"/>
</dbReference>
<protein>
    <submittedName>
        <fullName evidence="7">Putative membrane protein</fullName>
    </submittedName>
</protein>
<evidence type="ECO:0000256" key="4">
    <source>
        <dbReference type="ARBA" id="ARBA00023136"/>
    </source>
</evidence>
<evidence type="ECO:0000313" key="7">
    <source>
        <dbReference type="EMBL" id="CDZ23546.1"/>
    </source>
</evidence>
<dbReference type="InterPro" id="IPR002810">
    <property type="entry name" value="NfeD-like_C"/>
</dbReference>
<proteinExistence type="predicted"/>
<dbReference type="EMBL" id="LM995447">
    <property type="protein sequence ID" value="CDZ23546.1"/>
    <property type="molecule type" value="Genomic_DNA"/>
</dbReference>
<feature type="transmembrane region" description="Helical" evidence="5">
    <location>
        <begin position="86"/>
        <end position="104"/>
    </location>
</feature>
<keyword evidence="8" id="KW-1185">Reference proteome</keyword>
<keyword evidence="3 5" id="KW-1133">Transmembrane helix</keyword>
<sequence length="179" mass="19490">MVFVCFESTLMLVVLKIQGKIIVFIVLYLKWGAQMDTTWLIIWLAAAVIFGIVELATVQLVSIWLAIGSVVAMIACTFGAPVWVQLLVFGAASALFLILTRPFVKKVIKIKPVSTNADRMIGKTVVVTEKIGKNSYGAVKFSGVTWTAKSESGEEIQTGENVIIKAIEGSKLIVSKKQP</sequence>
<dbReference type="InterPro" id="IPR052165">
    <property type="entry name" value="Membrane_assoc_protease"/>
</dbReference>
<dbReference type="PANTHER" id="PTHR33507:SF3">
    <property type="entry name" value="INNER MEMBRANE PROTEIN YBBJ"/>
    <property type="match status" value="1"/>
</dbReference>
<dbReference type="SUPFAM" id="SSF141322">
    <property type="entry name" value="NfeD domain-like"/>
    <property type="match status" value="1"/>
</dbReference>
<name>A0A078KIY2_9FIRM</name>
<evidence type="ECO:0000256" key="5">
    <source>
        <dbReference type="SAM" id="Phobius"/>
    </source>
</evidence>
<dbReference type="KEGG" id="ccel:CCDG5_0408"/>
<evidence type="ECO:0000256" key="3">
    <source>
        <dbReference type="ARBA" id="ARBA00022989"/>
    </source>
</evidence>
<dbReference type="GO" id="GO:0005886">
    <property type="term" value="C:plasma membrane"/>
    <property type="evidence" value="ECO:0007669"/>
    <property type="project" value="TreeGrafter"/>
</dbReference>
<dbReference type="AlphaFoldDB" id="A0A078KIY2"/>
<dbReference type="PANTHER" id="PTHR33507">
    <property type="entry name" value="INNER MEMBRANE PROTEIN YBBJ"/>
    <property type="match status" value="1"/>
</dbReference>
<organism evidence="7 8">
    <name type="scientific">[Clostridium] cellulosi</name>
    <dbReference type="NCBI Taxonomy" id="29343"/>
    <lineage>
        <taxon>Bacteria</taxon>
        <taxon>Bacillati</taxon>
        <taxon>Bacillota</taxon>
        <taxon>Clostridia</taxon>
        <taxon>Eubacteriales</taxon>
        <taxon>Oscillospiraceae</taxon>
        <taxon>Oscillospiraceae incertae sedis</taxon>
    </lineage>
</organism>
<evidence type="ECO:0000313" key="8">
    <source>
        <dbReference type="Proteomes" id="UP000032431"/>
    </source>
</evidence>
<evidence type="ECO:0000256" key="2">
    <source>
        <dbReference type="ARBA" id="ARBA00022692"/>
    </source>
</evidence>
<keyword evidence="4 5" id="KW-0472">Membrane</keyword>